<feature type="compositionally biased region" description="Basic and acidic residues" evidence="1">
    <location>
        <begin position="348"/>
        <end position="359"/>
    </location>
</feature>
<evidence type="ECO:0000313" key="3">
    <source>
        <dbReference type="Proteomes" id="UP001215280"/>
    </source>
</evidence>
<sequence>MSYDANARMAYEANAGIAYGTNSGMAYDAIAGIPYPPPNSNTFPPEYTPTANLNQGYSPSASSGVNLPRDADFLIQSFLPPAPSQLPFEPPRIPLPYCVPQLAPGVDAPFARGYNRVFDSLNLPQDALLDFVDGLNLAITASTPLRVVDVAGRDLAFVPYHWETLDTSLQNEKSGPARVLPKSLTDRYLRAANTRVFHPRRLVARICTTAAMQRLVLRAPAAPAPASRYANANANMTPTQRRVAALAGHAMPLDFALPPSARARGARDTMCAWGVRFSDAWAADAMPDQYAPQFAQQQQRGLPLGDGLIGRGVGLLGGRGGGGLGGRFGAGGERYGPGYGSADEYAYDDGRYDGHERDKKDRKRERRRSHDGPIRALLGMVGERMASSQGQAGRGVAGGYGGGGRDRDGGRRGGLVTGLIGFAGQSMSRAPSSSSSSAPGYPARGDPRYNTEVTPYGAPEQVLWLVVMRAEMDREIAGIEGAESRANEEVVDERTWEAEVGMGMGGQGASYQRQY</sequence>
<dbReference type="PANTHER" id="PTHR38887:SF1">
    <property type="entry name" value="RAS MODIFICATION PROTEIN ERF4"/>
    <property type="match status" value="1"/>
</dbReference>
<feature type="region of interest" description="Disordered" evidence="1">
    <location>
        <begin position="346"/>
        <end position="454"/>
    </location>
</feature>
<protein>
    <submittedName>
        <fullName evidence="2">Uncharacterized protein</fullName>
    </submittedName>
</protein>
<feature type="compositionally biased region" description="Low complexity" evidence="1">
    <location>
        <begin position="426"/>
        <end position="443"/>
    </location>
</feature>
<organism evidence="2 3">
    <name type="scientific">Mycena maculata</name>
    <dbReference type="NCBI Taxonomy" id="230809"/>
    <lineage>
        <taxon>Eukaryota</taxon>
        <taxon>Fungi</taxon>
        <taxon>Dikarya</taxon>
        <taxon>Basidiomycota</taxon>
        <taxon>Agaricomycotina</taxon>
        <taxon>Agaricomycetes</taxon>
        <taxon>Agaricomycetidae</taxon>
        <taxon>Agaricales</taxon>
        <taxon>Marasmiineae</taxon>
        <taxon>Mycenaceae</taxon>
        <taxon>Mycena</taxon>
    </lineage>
</organism>
<dbReference type="InterPro" id="IPR053221">
    <property type="entry name" value="Burnettramic_acid_biosynth"/>
</dbReference>
<feature type="compositionally biased region" description="Gly residues" evidence="1">
    <location>
        <begin position="392"/>
        <end position="403"/>
    </location>
</feature>
<keyword evidence="3" id="KW-1185">Reference proteome</keyword>
<name>A0AAD7HEM2_9AGAR</name>
<accession>A0AAD7HEM2</accession>
<dbReference type="PANTHER" id="PTHR38887">
    <property type="entry name" value="CHROMOSOME 21, WHOLE GENOME SHOTGUN SEQUENCE"/>
    <property type="match status" value="1"/>
</dbReference>
<gene>
    <name evidence="2" type="ORF">DFH07DRAFT_784956</name>
</gene>
<evidence type="ECO:0000256" key="1">
    <source>
        <dbReference type="SAM" id="MobiDB-lite"/>
    </source>
</evidence>
<dbReference type="Proteomes" id="UP001215280">
    <property type="component" value="Unassembled WGS sequence"/>
</dbReference>
<dbReference type="AlphaFoldDB" id="A0AAD7HEM2"/>
<reference evidence="2" key="1">
    <citation type="submission" date="2023-03" db="EMBL/GenBank/DDBJ databases">
        <title>Massive genome expansion in bonnet fungi (Mycena s.s.) driven by repeated elements and novel gene families across ecological guilds.</title>
        <authorList>
            <consortium name="Lawrence Berkeley National Laboratory"/>
            <person name="Harder C.B."/>
            <person name="Miyauchi S."/>
            <person name="Viragh M."/>
            <person name="Kuo A."/>
            <person name="Thoen E."/>
            <person name="Andreopoulos B."/>
            <person name="Lu D."/>
            <person name="Skrede I."/>
            <person name="Drula E."/>
            <person name="Henrissat B."/>
            <person name="Morin E."/>
            <person name="Kohler A."/>
            <person name="Barry K."/>
            <person name="LaButti K."/>
            <person name="Morin E."/>
            <person name="Salamov A."/>
            <person name="Lipzen A."/>
            <person name="Mereny Z."/>
            <person name="Hegedus B."/>
            <person name="Baldrian P."/>
            <person name="Stursova M."/>
            <person name="Weitz H."/>
            <person name="Taylor A."/>
            <person name="Grigoriev I.V."/>
            <person name="Nagy L.G."/>
            <person name="Martin F."/>
            <person name="Kauserud H."/>
        </authorList>
    </citation>
    <scope>NUCLEOTIDE SEQUENCE</scope>
    <source>
        <strain evidence="2">CBHHK188m</strain>
    </source>
</reference>
<dbReference type="EMBL" id="JARJLG010000307">
    <property type="protein sequence ID" value="KAJ7718355.1"/>
    <property type="molecule type" value="Genomic_DNA"/>
</dbReference>
<evidence type="ECO:0000313" key="2">
    <source>
        <dbReference type="EMBL" id="KAJ7718355.1"/>
    </source>
</evidence>
<proteinExistence type="predicted"/>
<comment type="caution">
    <text evidence="2">The sequence shown here is derived from an EMBL/GenBank/DDBJ whole genome shotgun (WGS) entry which is preliminary data.</text>
</comment>